<keyword evidence="2" id="KW-0964">Secreted</keyword>
<feature type="compositionally biased region" description="Low complexity" evidence="5">
    <location>
        <begin position="1013"/>
        <end position="1032"/>
    </location>
</feature>
<evidence type="ECO:0000313" key="11">
    <source>
        <dbReference type="Proteomes" id="UP000886803"/>
    </source>
</evidence>
<evidence type="ECO:0000256" key="3">
    <source>
        <dbReference type="ARBA" id="ARBA00022729"/>
    </source>
</evidence>
<comment type="caution">
    <text evidence="10">The sequence shown here is derived from an EMBL/GenBank/DDBJ whole genome shotgun (WGS) entry which is preliminary data.</text>
</comment>
<feature type="chain" id="PRO_5039544966" description="VWFA domain-containing protein" evidence="7">
    <location>
        <begin position="30"/>
        <end position="1229"/>
    </location>
</feature>
<dbReference type="Gene3D" id="3.40.50.410">
    <property type="entry name" value="von Willebrand factor, type A domain"/>
    <property type="match status" value="1"/>
</dbReference>
<dbReference type="InterPro" id="IPR002035">
    <property type="entry name" value="VWF_A"/>
</dbReference>
<evidence type="ECO:0000256" key="4">
    <source>
        <dbReference type="ARBA" id="ARBA00023088"/>
    </source>
</evidence>
<keyword evidence="1" id="KW-0134">Cell wall</keyword>
<accession>A0A9D2M722</accession>
<feature type="compositionally biased region" description="Low complexity" evidence="5">
    <location>
        <begin position="1137"/>
        <end position="1149"/>
    </location>
</feature>
<feature type="domain" description="VWFA" evidence="8">
    <location>
        <begin position="113"/>
        <end position="299"/>
    </location>
</feature>
<organism evidence="10 11">
    <name type="scientific">Candidatus Gemmiger avicola</name>
    <dbReference type="NCBI Taxonomy" id="2838605"/>
    <lineage>
        <taxon>Bacteria</taxon>
        <taxon>Bacillati</taxon>
        <taxon>Bacillota</taxon>
        <taxon>Clostridia</taxon>
        <taxon>Eubacteriales</taxon>
        <taxon>Gemmiger</taxon>
    </lineage>
</organism>
<feature type="region of interest" description="Disordered" evidence="5">
    <location>
        <begin position="1125"/>
        <end position="1202"/>
    </location>
</feature>
<dbReference type="Proteomes" id="UP000886803">
    <property type="component" value="Unassembled WGS sequence"/>
</dbReference>
<feature type="transmembrane region" description="Helical" evidence="6">
    <location>
        <begin position="1205"/>
        <end position="1224"/>
    </location>
</feature>
<evidence type="ECO:0000256" key="2">
    <source>
        <dbReference type="ARBA" id="ARBA00022525"/>
    </source>
</evidence>
<dbReference type="CDD" id="cd00198">
    <property type="entry name" value="vWFA"/>
    <property type="match status" value="1"/>
</dbReference>
<gene>
    <name evidence="10" type="ORF">H9945_05930</name>
</gene>
<evidence type="ECO:0000256" key="7">
    <source>
        <dbReference type="SAM" id="SignalP"/>
    </source>
</evidence>
<dbReference type="InterPro" id="IPR022464">
    <property type="entry name" value="Strep_pil_isopept_link"/>
</dbReference>
<dbReference type="AlphaFoldDB" id="A0A9D2M722"/>
<feature type="signal peptide" evidence="7">
    <location>
        <begin position="1"/>
        <end position="29"/>
    </location>
</feature>
<dbReference type="Pfam" id="PF24547">
    <property type="entry name" value="DUF7601"/>
    <property type="match status" value="1"/>
</dbReference>
<dbReference type="PANTHER" id="PTHR10579">
    <property type="entry name" value="CALCIUM-ACTIVATED CHLORIDE CHANNEL REGULATOR"/>
    <property type="match status" value="1"/>
</dbReference>
<dbReference type="Pfam" id="PF12892">
    <property type="entry name" value="FctA"/>
    <property type="match status" value="1"/>
</dbReference>
<evidence type="ECO:0000259" key="9">
    <source>
        <dbReference type="PROSITE" id="PS50847"/>
    </source>
</evidence>
<sequence>MQTPLRKKFGAVLLAAALFVGLCPLPGRAAATSGGARVADADTRNSYMENLGGADSTLLDGRIWSDKSVSTESLTFTGDAGSITVENDADFLVTYSALATSTQLIQETTAPVDIVFILDFSASMAWGQYENGAGTVTDQAGSRVQAMVDAVNNAIGALVAADPRSRVGIVCFNRGAQTMLELTAVTPRPDGDYLEITRWNATPGADDGNRGNVQVTCNINSAALPLDSYTNIHAGLFAGMQMLARATDLTVEINGEDVTRVPNVILMSDGAPTTFSAASGGGWWQGITNTPIGTGDNSNPHSGNGFLPLVTAGYLKQAITDHYYPNPAEGQAARVYTIGFMTSQQSAGMSAMADLVLNPAAHWNAQNAYTATGVPQVDAVNTAWQDYHAGGTPDVQYTTSQGPQNYAVDQAPGGAPASVRYNDAYYPADDADDLWNAFNQIINSITSAAKGPTEVTDNDPVHSGYILYNDPLGPYMELKSLQAVIWAGVEFRLEDGFAPAAEPQPDGTTRWVYTGHLETADGGKTFDSPVYGRGNIDDILITLIGEADGTQRLRVAVPASAIPIRVNTVTLNAEQEPIDNVSNNAYPLRVCYTVGLQADAQNPDGTLNTAAGGVSESYLAAHTVDGQVLFYSNLYTGQVQGQDTVGEATVQFSPADSNPFYFIQQDTPLYLDPACTIRADDPTFDTARAYYFQDEYYAGLGEDVQARTYVIRRQGQNLADSVARDAGGWYIEKDAARLGNLTDLIRLKGDGNRTDTAAAVIYPTFVGEDAHTGWFLGYLGNNGRLALAAPASLTIAKAATAAEGLTPPAIAAFPFTLRVPAKANQTVEATRRFADGSTAGQTLRLDAAGEAQFSLPAGEALTIPAMQGLAFTVTETGQPAGFTLETAAADPADIGRYDPGAAAFAGTVGTADATVTFTNRYTAVFPAGDTVEIPVVKQLAGSRTDWQAGERYTFAIAPSERAGNNPNAALLLTNTELTLDGGSPSGVFALDLAPLTAARNALAAAPETPAPATPETAPLQPAAAEPTATGETARARRSPPLDAAARLAAIPGEYYYTITETGGVGPGDITFDRSRYEACVTVTDDGAGRLAAALTSLVRVAGPDGGALANPEPAAQAVFVNTTAALPTPTPEPTLNPEPTQKPTEAPGPTLAPTPEPGAPTATPGPVRPTAAPTPATVTNSGPTASPAPATGQGGIPSTGDALPALPLALLAAASAAALALLVYRRSRR</sequence>
<reference evidence="10" key="1">
    <citation type="journal article" date="2021" name="PeerJ">
        <title>Extensive microbial diversity within the chicken gut microbiome revealed by metagenomics and culture.</title>
        <authorList>
            <person name="Gilroy R."/>
            <person name="Ravi A."/>
            <person name="Getino M."/>
            <person name="Pursley I."/>
            <person name="Horton D.L."/>
            <person name="Alikhan N.F."/>
            <person name="Baker D."/>
            <person name="Gharbi K."/>
            <person name="Hall N."/>
            <person name="Watson M."/>
            <person name="Adriaenssens E.M."/>
            <person name="Foster-Nyarko E."/>
            <person name="Jarju S."/>
            <person name="Secka A."/>
            <person name="Antonio M."/>
            <person name="Oren A."/>
            <person name="Chaudhuri R.R."/>
            <person name="La Ragione R."/>
            <person name="Hildebrand F."/>
            <person name="Pallen M.J."/>
        </authorList>
    </citation>
    <scope>NUCLEOTIDE SEQUENCE</scope>
    <source>
        <strain evidence="10">ChiBcec8-13705</strain>
    </source>
</reference>
<dbReference type="PROSITE" id="PS50234">
    <property type="entry name" value="VWFA"/>
    <property type="match status" value="1"/>
</dbReference>
<keyword evidence="3 7" id="KW-0732">Signal</keyword>
<reference evidence="10" key="2">
    <citation type="submission" date="2021-04" db="EMBL/GenBank/DDBJ databases">
        <authorList>
            <person name="Gilroy R."/>
        </authorList>
    </citation>
    <scope>NUCLEOTIDE SEQUENCE</scope>
    <source>
        <strain evidence="10">ChiBcec8-13705</strain>
    </source>
</reference>
<evidence type="ECO:0000256" key="5">
    <source>
        <dbReference type="SAM" id="MobiDB-lite"/>
    </source>
</evidence>
<dbReference type="PANTHER" id="PTHR10579:SF43">
    <property type="entry name" value="ZINC FINGER (C3HC4-TYPE RING FINGER) FAMILY PROTEIN"/>
    <property type="match status" value="1"/>
</dbReference>
<feature type="region of interest" description="Disordered" evidence="5">
    <location>
        <begin position="1003"/>
        <end position="1040"/>
    </location>
</feature>
<dbReference type="PROSITE" id="PS50847">
    <property type="entry name" value="GRAM_POS_ANCHORING"/>
    <property type="match status" value="1"/>
</dbReference>
<proteinExistence type="predicted"/>
<evidence type="ECO:0000313" key="10">
    <source>
        <dbReference type="EMBL" id="HJB42024.1"/>
    </source>
</evidence>
<dbReference type="InterPro" id="IPR019931">
    <property type="entry name" value="LPXTG_anchor"/>
</dbReference>
<evidence type="ECO:0000259" key="8">
    <source>
        <dbReference type="PROSITE" id="PS50234"/>
    </source>
</evidence>
<keyword evidence="6" id="KW-0472">Membrane</keyword>
<dbReference type="InterPro" id="IPR051266">
    <property type="entry name" value="CLCR"/>
</dbReference>
<keyword evidence="6" id="KW-0812">Transmembrane</keyword>
<dbReference type="InterPro" id="IPR036465">
    <property type="entry name" value="vWFA_dom_sf"/>
</dbReference>
<feature type="compositionally biased region" description="Low complexity" evidence="5">
    <location>
        <begin position="1159"/>
        <end position="1179"/>
    </location>
</feature>
<feature type="domain" description="Gram-positive cocci surface proteins LPxTG" evidence="9">
    <location>
        <begin position="1196"/>
        <end position="1229"/>
    </location>
</feature>
<dbReference type="Gene3D" id="2.60.40.1140">
    <property type="entry name" value="Collagen-binding surface protein Cna, B-type domain"/>
    <property type="match status" value="1"/>
</dbReference>
<name>A0A9D2M722_9FIRM</name>
<evidence type="ECO:0000256" key="6">
    <source>
        <dbReference type="SAM" id="Phobius"/>
    </source>
</evidence>
<keyword evidence="4" id="KW-0572">Peptidoglycan-anchor</keyword>
<evidence type="ECO:0008006" key="12">
    <source>
        <dbReference type="Google" id="ProtNLM"/>
    </source>
</evidence>
<dbReference type="EMBL" id="DWYG01000093">
    <property type="protein sequence ID" value="HJB42024.1"/>
    <property type="molecule type" value="Genomic_DNA"/>
</dbReference>
<dbReference type="InterPro" id="IPR055382">
    <property type="entry name" value="DUF7601"/>
</dbReference>
<evidence type="ECO:0000256" key="1">
    <source>
        <dbReference type="ARBA" id="ARBA00022512"/>
    </source>
</evidence>
<keyword evidence="6" id="KW-1133">Transmembrane helix</keyword>
<dbReference type="SUPFAM" id="SSF53300">
    <property type="entry name" value="vWA-like"/>
    <property type="match status" value="1"/>
</dbReference>
<dbReference type="InterPro" id="IPR038174">
    <property type="entry name" value="Strep_pil_link_sf"/>
</dbReference>
<protein>
    <recommendedName>
        <fullName evidence="12">VWFA domain-containing protein</fullName>
    </recommendedName>
</protein>
<dbReference type="Gene3D" id="2.60.40.3050">
    <property type="match status" value="1"/>
</dbReference>